<feature type="non-terminal residue" evidence="12">
    <location>
        <position position="329"/>
    </location>
</feature>
<keyword evidence="13" id="KW-1185">Reference proteome</keyword>
<protein>
    <recommendedName>
        <fullName evidence="2">RING-type E3 ubiquitin transferase</fullName>
        <ecNumber evidence="2">2.3.2.27</ecNumber>
    </recommendedName>
</protein>
<accession>A0A7L2WFR0</accession>
<feature type="compositionally biased region" description="Low complexity" evidence="10">
    <location>
        <begin position="275"/>
        <end position="302"/>
    </location>
</feature>
<feature type="non-terminal residue" evidence="12">
    <location>
        <position position="1"/>
    </location>
</feature>
<evidence type="ECO:0000256" key="7">
    <source>
        <dbReference type="ARBA" id="ARBA00023015"/>
    </source>
</evidence>
<dbReference type="PROSITE" id="PS50089">
    <property type="entry name" value="ZF_RING_2"/>
    <property type="match status" value="1"/>
</dbReference>
<feature type="compositionally biased region" description="Basic residues" evidence="10">
    <location>
        <begin position="320"/>
        <end position="329"/>
    </location>
</feature>
<dbReference type="Pfam" id="PF13920">
    <property type="entry name" value="zf-C3HC4_3"/>
    <property type="match status" value="1"/>
</dbReference>
<reference evidence="12 13" key="1">
    <citation type="submission" date="2019-09" db="EMBL/GenBank/DDBJ databases">
        <title>Bird 10,000 Genomes (B10K) Project - Family phase.</title>
        <authorList>
            <person name="Zhang G."/>
        </authorList>
    </citation>
    <scope>NUCLEOTIDE SEQUENCE [LARGE SCALE GENOMIC DNA]</scope>
    <source>
        <strain evidence="12">B10K-DU-012-58</strain>
        <tissue evidence="12">Muscle</tissue>
    </source>
</reference>
<evidence type="ECO:0000313" key="13">
    <source>
        <dbReference type="Proteomes" id="UP000580171"/>
    </source>
</evidence>
<dbReference type="GO" id="GO:0061630">
    <property type="term" value="F:ubiquitin protein ligase activity"/>
    <property type="evidence" value="ECO:0007669"/>
    <property type="project" value="UniProtKB-EC"/>
</dbReference>
<evidence type="ECO:0000256" key="6">
    <source>
        <dbReference type="ARBA" id="ARBA00022833"/>
    </source>
</evidence>
<keyword evidence="3" id="KW-0808">Transferase</keyword>
<keyword evidence="12" id="KW-0436">Ligase</keyword>
<feature type="region of interest" description="Disordered" evidence="10">
    <location>
        <begin position="194"/>
        <end position="329"/>
    </location>
</feature>
<evidence type="ECO:0000256" key="5">
    <source>
        <dbReference type="ARBA" id="ARBA00022771"/>
    </source>
</evidence>
<dbReference type="GO" id="GO:0000209">
    <property type="term" value="P:protein polyubiquitination"/>
    <property type="evidence" value="ECO:0007669"/>
    <property type="project" value="TreeGrafter"/>
</dbReference>
<keyword evidence="6" id="KW-0862">Zinc</keyword>
<name>A0A7L2WFR0_PANHA</name>
<sequence>MAAKSEWSCPICRDDQDDMAYMSPCLHKFCLGCALRWAWQKPNCPLCRSGTTAIFFSVWSDDDYLVFDIPSPADPQAEHHQDEQQAAGLVPRAQVGGFPPAVWADFFQSHPSNIRPLLPWVRRELGVLFRHQWWEVAAAEGTVVAHLCLYGLDEEMLVQQLHNCLPGNAATFIHRLINTTVRVCGRAIRRHLGQQGPRTAWVGDERPAASRAASRRSTPAPPAASYSSATGSNVEEEAGRPQASLRRSPGRPPAGPVPAEQEQPQEEPQEEPEEAAAAGPSAQGCSRSPSARGRGRNRSPGGPRRPRKRRSPGTREPAQTHKRPPRRRH</sequence>
<feature type="compositionally biased region" description="Low complexity" evidence="10">
    <location>
        <begin position="209"/>
        <end position="229"/>
    </location>
</feature>
<dbReference type="SUPFAM" id="SSF57850">
    <property type="entry name" value="RING/U-box"/>
    <property type="match status" value="1"/>
</dbReference>
<evidence type="ECO:0000256" key="1">
    <source>
        <dbReference type="ARBA" id="ARBA00000900"/>
    </source>
</evidence>
<dbReference type="GO" id="GO:0006513">
    <property type="term" value="P:protein monoubiquitination"/>
    <property type="evidence" value="ECO:0007669"/>
    <property type="project" value="TreeGrafter"/>
</dbReference>
<evidence type="ECO:0000256" key="10">
    <source>
        <dbReference type="SAM" id="MobiDB-lite"/>
    </source>
</evidence>
<evidence type="ECO:0000256" key="3">
    <source>
        <dbReference type="ARBA" id="ARBA00022679"/>
    </source>
</evidence>
<dbReference type="PANTHER" id="PTHR46077:SF1">
    <property type="entry name" value="TOP1 BINDING ARGININE_SERINE RICH PROTEIN, E3 UBIQUITIN LIGASE"/>
    <property type="match status" value="1"/>
</dbReference>
<dbReference type="Gene3D" id="3.30.40.10">
    <property type="entry name" value="Zinc/RING finger domain, C3HC4 (zinc finger)"/>
    <property type="match status" value="1"/>
</dbReference>
<keyword evidence="8" id="KW-0804">Transcription</keyword>
<gene>
    <name evidence="12" type="primary">Topors</name>
    <name evidence="12" type="ORF">PANHAL_R13071</name>
</gene>
<dbReference type="InterPro" id="IPR001841">
    <property type="entry name" value="Znf_RING"/>
</dbReference>
<feature type="compositionally biased region" description="Acidic residues" evidence="10">
    <location>
        <begin position="263"/>
        <end position="274"/>
    </location>
</feature>
<organism evidence="12 13">
    <name type="scientific">Pandion haliaetus</name>
    <name type="common">Osprey</name>
    <name type="synonym">Falco haliaetus</name>
    <dbReference type="NCBI Taxonomy" id="56262"/>
    <lineage>
        <taxon>Eukaryota</taxon>
        <taxon>Metazoa</taxon>
        <taxon>Chordata</taxon>
        <taxon>Craniata</taxon>
        <taxon>Vertebrata</taxon>
        <taxon>Euteleostomi</taxon>
        <taxon>Archelosauria</taxon>
        <taxon>Archosauria</taxon>
        <taxon>Dinosauria</taxon>
        <taxon>Saurischia</taxon>
        <taxon>Theropoda</taxon>
        <taxon>Coelurosauria</taxon>
        <taxon>Aves</taxon>
        <taxon>Neognathae</taxon>
        <taxon>Neoaves</taxon>
        <taxon>Telluraves</taxon>
        <taxon>Accipitrimorphae</taxon>
        <taxon>Accipitriformes</taxon>
        <taxon>Pandionidae</taxon>
        <taxon>Pandion</taxon>
    </lineage>
</organism>
<evidence type="ECO:0000256" key="8">
    <source>
        <dbReference type="ARBA" id="ARBA00023163"/>
    </source>
</evidence>
<evidence type="ECO:0000256" key="4">
    <source>
        <dbReference type="ARBA" id="ARBA00022723"/>
    </source>
</evidence>
<dbReference type="EC" id="2.3.2.27" evidence="2"/>
<dbReference type="GO" id="GO:0016874">
    <property type="term" value="F:ligase activity"/>
    <property type="evidence" value="ECO:0007669"/>
    <property type="project" value="UniProtKB-KW"/>
</dbReference>
<dbReference type="OrthoDB" id="21204at2759"/>
<dbReference type="EMBL" id="VYZV01017190">
    <property type="protein sequence ID" value="NXS69224.1"/>
    <property type="molecule type" value="Genomic_DNA"/>
</dbReference>
<comment type="catalytic activity">
    <reaction evidence="1">
        <text>S-ubiquitinyl-[E2 ubiquitin-conjugating enzyme]-L-cysteine + [acceptor protein]-L-lysine = [E2 ubiquitin-conjugating enzyme]-L-cysteine + N(6)-ubiquitinyl-[acceptor protein]-L-lysine.</text>
        <dbReference type="EC" id="2.3.2.27"/>
    </reaction>
</comment>
<comment type="caution">
    <text evidence="12">The sequence shown here is derived from an EMBL/GenBank/DDBJ whole genome shotgun (WGS) entry which is preliminary data.</text>
</comment>
<keyword evidence="4" id="KW-0479">Metal-binding</keyword>
<dbReference type="InterPro" id="IPR013083">
    <property type="entry name" value="Znf_RING/FYVE/PHD"/>
</dbReference>
<dbReference type="Proteomes" id="UP000580171">
    <property type="component" value="Unassembled WGS sequence"/>
</dbReference>
<feature type="domain" description="RING-type" evidence="11">
    <location>
        <begin position="9"/>
        <end position="48"/>
    </location>
</feature>
<evidence type="ECO:0000256" key="9">
    <source>
        <dbReference type="PROSITE-ProRule" id="PRU00175"/>
    </source>
</evidence>
<dbReference type="GO" id="GO:0008270">
    <property type="term" value="F:zinc ion binding"/>
    <property type="evidence" value="ECO:0007669"/>
    <property type="project" value="UniProtKB-KW"/>
</dbReference>
<dbReference type="PANTHER" id="PTHR46077">
    <property type="entry name" value="E3 UBIQUITIN-PROTEIN LIGASE TOPORS"/>
    <property type="match status" value="1"/>
</dbReference>
<dbReference type="InterPro" id="IPR017907">
    <property type="entry name" value="Znf_RING_CS"/>
</dbReference>
<dbReference type="PROSITE" id="PS00518">
    <property type="entry name" value="ZF_RING_1"/>
    <property type="match status" value="1"/>
</dbReference>
<evidence type="ECO:0000256" key="2">
    <source>
        <dbReference type="ARBA" id="ARBA00012483"/>
    </source>
</evidence>
<keyword evidence="7" id="KW-0805">Transcription regulation</keyword>
<dbReference type="SMART" id="SM00184">
    <property type="entry name" value="RING"/>
    <property type="match status" value="1"/>
</dbReference>
<evidence type="ECO:0000259" key="11">
    <source>
        <dbReference type="PROSITE" id="PS50089"/>
    </source>
</evidence>
<keyword evidence="5 9" id="KW-0863">Zinc-finger</keyword>
<dbReference type="AlphaFoldDB" id="A0A7L2WFR0"/>
<evidence type="ECO:0000313" key="12">
    <source>
        <dbReference type="EMBL" id="NXS69224.1"/>
    </source>
</evidence>
<proteinExistence type="predicted"/>